<keyword evidence="5" id="KW-0175">Coiled coil</keyword>
<dbReference type="HAMAP" id="MF_00839">
    <property type="entry name" value="HPF"/>
    <property type="match status" value="1"/>
</dbReference>
<organism evidence="7 8">
    <name type="scientific">Aquifex aeolicus (strain VF5)</name>
    <dbReference type="NCBI Taxonomy" id="224324"/>
    <lineage>
        <taxon>Bacteria</taxon>
        <taxon>Pseudomonadati</taxon>
        <taxon>Aquificota</taxon>
        <taxon>Aquificia</taxon>
        <taxon>Aquificales</taxon>
        <taxon>Aquificaceae</taxon>
        <taxon>Aquifex</taxon>
    </lineage>
</organism>
<dbReference type="FunCoup" id="O67537">
    <property type="interactions" value="234"/>
</dbReference>
<dbReference type="CDD" id="cd00552">
    <property type="entry name" value="RaiA"/>
    <property type="match status" value="1"/>
</dbReference>
<dbReference type="InterPro" id="IPR003489">
    <property type="entry name" value="RHF/RaiA"/>
</dbReference>
<dbReference type="eggNOG" id="COG1544">
    <property type="taxonomic scope" value="Bacteria"/>
</dbReference>
<evidence type="ECO:0000313" key="7">
    <source>
        <dbReference type="EMBL" id="AAC07505.1"/>
    </source>
</evidence>
<reference evidence="7 8" key="1">
    <citation type="journal article" date="1998" name="Nature">
        <title>The complete genome of the hyperthermophilic bacterium Aquifex aeolicus.</title>
        <authorList>
            <person name="Deckert G."/>
            <person name="Warren P.V."/>
            <person name="Gaasterland T."/>
            <person name="Young W.G."/>
            <person name="Lenox A.L."/>
            <person name="Graham D.E."/>
            <person name="Overbeek R."/>
            <person name="Snead M.A."/>
            <person name="Keller M."/>
            <person name="Aujay M."/>
            <person name="Huber R."/>
            <person name="Feldman R.A."/>
            <person name="Short J.M."/>
            <person name="Olson G.J."/>
            <person name="Swanson R.V."/>
        </authorList>
    </citation>
    <scope>NUCLEOTIDE SEQUENCE [LARGE SCALE GENOMIC DNA]</scope>
    <source>
        <strain evidence="7 8">VF5</strain>
    </source>
</reference>
<evidence type="ECO:0000259" key="6">
    <source>
        <dbReference type="Pfam" id="PF16321"/>
    </source>
</evidence>
<dbReference type="EnsemblBacteria" id="AAC07505">
    <property type="protein sequence ID" value="AAC07505"/>
    <property type="gene ID" value="aq_1603"/>
</dbReference>
<accession>O67537</accession>
<dbReference type="KEGG" id="aae:aq_1603"/>
<evidence type="ECO:0000256" key="3">
    <source>
        <dbReference type="ARBA" id="ARBA00041148"/>
    </source>
</evidence>
<dbReference type="PANTHER" id="PTHR33231:SF1">
    <property type="entry name" value="30S RIBOSOMAL PROTEIN"/>
    <property type="match status" value="1"/>
</dbReference>
<dbReference type="GO" id="GO:0045900">
    <property type="term" value="P:negative regulation of translational elongation"/>
    <property type="evidence" value="ECO:0000318"/>
    <property type="project" value="GO_Central"/>
</dbReference>
<keyword evidence="1 4" id="KW-0810">Translation regulation</keyword>
<gene>
    <name evidence="4" type="primary">hpf</name>
    <name evidence="7" type="ordered locus">aq_1603</name>
</gene>
<comment type="similarity">
    <text evidence="4">Belongs to the HPF/YfiA ribosome-associated protein family. Long HPF subfamily.</text>
</comment>
<keyword evidence="4" id="KW-0963">Cytoplasm</keyword>
<evidence type="ECO:0000256" key="5">
    <source>
        <dbReference type="SAM" id="Coils"/>
    </source>
</evidence>
<dbReference type="AlphaFoldDB" id="O67537"/>
<dbReference type="InParanoid" id="O67537"/>
<dbReference type="HOGENOM" id="CLU_071472_0_3_0"/>
<dbReference type="Pfam" id="PF02482">
    <property type="entry name" value="Ribosomal_S30AE"/>
    <property type="match status" value="1"/>
</dbReference>
<dbReference type="Gene3D" id="3.30.160.100">
    <property type="entry name" value="Ribosome hibernation promotion factor-like"/>
    <property type="match status" value="1"/>
</dbReference>
<evidence type="ECO:0000256" key="2">
    <source>
        <dbReference type="ARBA" id="ARBA00038695"/>
    </source>
</evidence>
<dbReference type="Gene3D" id="3.30.505.50">
    <property type="entry name" value="Sigma 54 modulation/S30EA ribosomal protein, C-terminal domain"/>
    <property type="match status" value="1"/>
</dbReference>
<evidence type="ECO:0000256" key="4">
    <source>
        <dbReference type="HAMAP-Rule" id="MF_00839"/>
    </source>
</evidence>
<sequence length="218" mass="25420">MRLYLIIESGKSTKLRRKEMNIEYRGVDVNISEAMKAVIESKLNRFKRYLKEVGEDEVEAVVAISSTRSRQKDYAGDSLPTFYRVDLHLYLKNVPHGAIHAWEEDTDVFTAIDKALDELEKQLVKLKERRHEYIREARKFKEKLHEAELAPEERERPEIVEEELVVDKPMSVEDAKAELEETHAYFIPFVDIADGQLKILYRKRGGNYGLLSTGCKYL</sequence>
<comment type="subunit">
    <text evidence="2">Associates exclusively with 100S ribosomes, which are dimers of 70S ribosomes.</text>
</comment>
<dbReference type="NCBIfam" id="TIGR00741">
    <property type="entry name" value="yfiA"/>
    <property type="match status" value="1"/>
</dbReference>
<name>O67537_AQUAE</name>
<feature type="domain" description="Sigma 54 modulation/S30EA ribosomal protein C-terminal" evidence="6">
    <location>
        <begin position="155"/>
        <end position="210"/>
    </location>
</feature>
<dbReference type="GO" id="GO:0022627">
    <property type="term" value="C:cytosolic small ribosomal subunit"/>
    <property type="evidence" value="ECO:0000318"/>
    <property type="project" value="GO_Central"/>
</dbReference>
<dbReference type="PANTHER" id="PTHR33231">
    <property type="entry name" value="30S RIBOSOMAL PROTEIN"/>
    <property type="match status" value="1"/>
</dbReference>
<dbReference type="InterPro" id="IPR034694">
    <property type="entry name" value="HPF_long/plastid"/>
</dbReference>
<comment type="function">
    <text evidence="4">Required for dimerization of active 70S ribosomes into 100S ribosomes in stationary phase; 100S ribosomes are translationally inactive and sometimes present during exponential growth.</text>
</comment>
<dbReference type="PIR" id="G70438">
    <property type="entry name" value="G70438"/>
</dbReference>
<dbReference type="SUPFAM" id="SSF69754">
    <property type="entry name" value="Ribosome binding protein Y (YfiA homologue)"/>
    <property type="match status" value="1"/>
</dbReference>
<dbReference type="InterPro" id="IPR036567">
    <property type="entry name" value="RHF-like"/>
</dbReference>
<comment type="subunit">
    <text evidence="4">Interacts with 100S ribosomes.</text>
</comment>
<dbReference type="STRING" id="224324.aq_1603"/>
<dbReference type="OrthoDB" id="9794975at2"/>
<dbReference type="InterPro" id="IPR032528">
    <property type="entry name" value="Ribosom_S30AE_C"/>
</dbReference>
<dbReference type="InterPro" id="IPR038416">
    <property type="entry name" value="Ribosom_S30AE_C_sf"/>
</dbReference>
<evidence type="ECO:0000256" key="1">
    <source>
        <dbReference type="ARBA" id="ARBA00022845"/>
    </source>
</evidence>
<feature type="coiled-coil region" evidence="5">
    <location>
        <begin position="109"/>
        <end position="150"/>
    </location>
</feature>
<proteinExistence type="inferred from homology"/>
<dbReference type="GO" id="GO:0043024">
    <property type="term" value="F:ribosomal small subunit binding"/>
    <property type="evidence" value="ECO:0000318"/>
    <property type="project" value="GO_Central"/>
</dbReference>
<dbReference type="EMBL" id="AE000657">
    <property type="protein sequence ID" value="AAC07505.1"/>
    <property type="molecule type" value="Genomic_DNA"/>
</dbReference>
<evidence type="ECO:0000313" key="8">
    <source>
        <dbReference type="Proteomes" id="UP000000798"/>
    </source>
</evidence>
<dbReference type="Pfam" id="PF16321">
    <property type="entry name" value="Ribosom_S30AE_C"/>
    <property type="match status" value="1"/>
</dbReference>
<keyword evidence="8" id="KW-1185">Reference proteome</keyword>
<dbReference type="Proteomes" id="UP000000798">
    <property type="component" value="Chromosome"/>
</dbReference>
<protein>
    <recommendedName>
        <fullName evidence="3 4">Ribosome hibernation promoting factor</fullName>
        <shortName evidence="4">HPF</shortName>
    </recommendedName>
</protein>
<comment type="subcellular location">
    <subcellularLocation>
        <location evidence="4">Cytoplasm</location>
    </subcellularLocation>
</comment>
<dbReference type="InterPro" id="IPR050574">
    <property type="entry name" value="HPF/YfiA_ribosome-assoc"/>
</dbReference>